<sequence>MVETSRSSYTIEQSAWTVSIAANTIARKEREEILKTSRTSYSAVQIGWIVSIAVHAIAIKEKEVSILYQSISSIPCTISRETVSSFPCSISQEKLPSLQCSPKKKISFQRSSSCVGVGALL</sequence>
<dbReference type="Proteomes" id="UP000008311">
    <property type="component" value="Unassembled WGS sequence"/>
</dbReference>
<dbReference type="EMBL" id="EQ974239">
    <property type="protein sequence ID" value="EEF31499.1"/>
    <property type="molecule type" value="Genomic_DNA"/>
</dbReference>
<protein>
    <submittedName>
        <fullName evidence="1">Uncharacterized protein</fullName>
    </submittedName>
</protein>
<organism evidence="1 2">
    <name type="scientific">Ricinus communis</name>
    <name type="common">Castor bean</name>
    <dbReference type="NCBI Taxonomy" id="3988"/>
    <lineage>
        <taxon>Eukaryota</taxon>
        <taxon>Viridiplantae</taxon>
        <taxon>Streptophyta</taxon>
        <taxon>Embryophyta</taxon>
        <taxon>Tracheophyta</taxon>
        <taxon>Spermatophyta</taxon>
        <taxon>Magnoliopsida</taxon>
        <taxon>eudicotyledons</taxon>
        <taxon>Gunneridae</taxon>
        <taxon>Pentapetalae</taxon>
        <taxon>rosids</taxon>
        <taxon>fabids</taxon>
        <taxon>Malpighiales</taxon>
        <taxon>Euphorbiaceae</taxon>
        <taxon>Acalyphoideae</taxon>
        <taxon>Acalypheae</taxon>
        <taxon>Ricinus</taxon>
    </lineage>
</organism>
<name>B9SY24_RICCO</name>
<accession>B9SY24</accession>
<reference evidence="2" key="1">
    <citation type="journal article" date="2010" name="Nat. Biotechnol.">
        <title>Draft genome sequence of the oilseed species Ricinus communis.</title>
        <authorList>
            <person name="Chan A.P."/>
            <person name="Crabtree J."/>
            <person name="Zhao Q."/>
            <person name="Lorenzi H."/>
            <person name="Orvis J."/>
            <person name="Puiu D."/>
            <person name="Melake-Berhan A."/>
            <person name="Jones K.M."/>
            <person name="Redman J."/>
            <person name="Chen G."/>
            <person name="Cahoon E.B."/>
            <person name="Gedil M."/>
            <person name="Stanke M."/>
            <person name="Haas B.J."/>
            <person name="Wortman J.R."/>
            <person name="Fraser-Liggett C.M."/>
            <person name="Ravel J."/>
            <person name="Rabinowicz P.D."/>
        </authorList>
    </citation>
    <scope>NUCLEOTIDE SEQUENCE [LARGE SCALE GENOMIC DNA]</scope>
    <source>
        <strain evidence="2">cv. Hale</strain>
    </source>
</reference>
<evidence type="ECO:0000313" key="2">
    <source>
        <dbReference type="Proteomes" id="UP000008311"/>
    </source>
</evidence>
<dbReference type="InParanoid" id="B9SY24"/>
<dbReference type="AlphaFoldDB" id="B9SY24"/>
<keyword evidence="2" id="KW-1185">Reference proteome</keyword>
<gene>
    <name evidence="1" type="ORF">RCOM_0436800</name>
</gene>
<proteinExistence type="predicted"/>
<evidence type="ECO:0000313" key="1">
    <source>
        <dbReference type="EMBL" id="EEF31499.1"/>
    </source>
</evidence>